<dbReference type="EMBL" id="RCXL01000023">
    <property type="protein sequence ID" value="RYT71204.1"/>
    <property type="molecule type" value="Genomic_DNA"/>
</dbReference>
<evidence type="ECO:0000313" key="8">
    <source>
        <dbReference type="EMBL" id="KAA5272382.1"/>
    </source>
</evidence>
<dbReference type="AlphaFoldDB" id="A0A380ZB23"/>
<evidence type="ECO:0000256" key="3">
    <source>
        <dbReference type="ARBA" id="ARBA00022692"/>
    </source>
</evidence>
<feature type="transmembrane region" description="Helical" evidence="6">
    <location>
        <begin position="39"/>
        <end position="61"/>
    </location>
</feature>
<dbReference type="InterPro" id="IPR007168">
    <property type="entry name" value="Phageshock_PspC_N"/>
</dbReference>
<reference evidence="13 14" key="1">
    <citation type="submission" date="2018-06" db="EMBL/GenBank/DDBJ databases">
        <authorList>
            <consortium name="Pathogen Informatics"/>
            <person name="Doyle S."/>
        </authorList>
    </citation>
    <scope>NUCLEOTIDE SEQUENCE [LARGE SCALE GENOMIC DNA]</scope>
    <source>
        <strain evidence="13 14">NCTC11155</strain>
    </source>
</reference>
<evidence type="ECO:0000313" key="17">
    <source>
        <dbReference type="Proteomes" id="UP000335496"/>
    </source>
</evidence>
<dbReference type="GeneID" id="93069689"/>
<dbReference type="PANTHER" id="PTHR33885:SF3">
    <property type="entry name" value="PHAGE SHOCK PROTEIN C"/>
    <property type="match status" value="1"/>
</dbReference>
<reference evidence="10" key="6">
    <citation type="journal article" date="2021" name="PLoS Genet.">
        <title>Mobile Type VI secretion system loci of the gut Bacteroidales display extensive intra-ecosystem transfer, multi-species spread and geographical clustering.</title>
        <authorList>
            <person name="Garcia-Bayona L."/>
            <person name="Coyne M.J."/>
            <person name="Comstock L.E."/>
        </authorList>
    </citation>
    <scope>NUCLEOTIDE SEQUENCE</scope>
    <source>
        <strain evidence="10">CL11T00C20</strain>
    </source>
</reference>
<accession>A0A380ZB23</accession>
<evidence type="ECO:0000313" key="10">
    <source>
        <dbReference type="EMBL" id="QUT44591.1"/>
    </source>
</evidence>
<evidence type="ECO:0000313" key="18">
    <source>
        <dbReference type="Proteomes" id="UP000520291"/>
    </source>
</evidence>
<sequence>MMNGKQKLTRPRNGRMLSGVCAGLADFFGLDVSLVRIIYVFATVFTAFAGILIYIILLIIIPEEPNRYYQHD</sequence>
<proteinExistence type="predicted"/>
<dbReference type="GO" id="GO:0005886">
    <property type="term" value="C:plasma membrane"/>
    <property type="evidence" value="ECO:0007669"/>
    <property type="project" value="UniProtKB-SubCell"/>
</dbReference>
<dbReference type="Proteomes" id="UP000679226">
    <property type="component" value="Chromosome"/>
</dbReference>
<dbReference type="EMBL" id="QSLA01000001">
    <property type="protein sequence ID" value="RHF12943.1"/>
    <property type="molecule type" value="Genomic_DNA"/>
</dbReference>
<evidence type="ECO:0000259" key="7">
    <source>
        <dbReference type="Pfam" id="PF04024"/>
    </source>
</evidence>
<evidence type="ECO:0000256" key="1">
    <source>
        <dbReference type="ARBA" id="ARBA00004162"/>
    </source>
</evidence>
<evidence type="ECO:0000313" key="12">
    <source>
        <dbReference type="EMBL" id="RYT71204.1"/>
    </source>
</evidence>
<keyword evidence="5 6" id="KW-0472">Membrane</keyword>
<evidence type="ECO:0000313" key="13">
    <source>
        <dbReference type="EMBL" id="SUV43552.1"/>
    </source>
</evidence>
<reference evidence="12 16" key="4">
    <citation type="journal article" date="2019" name="Science, e1252229">
        <title>Invertible promoters mediate bacterial phase variation, antibiotic resistance, and host adaptation in the gut.</title>
        <authorList>
            <person name="Jiang X."/>
            <person name="Hall A.B."/>
            <person name="Arthur T.D."/>
            <person name="Plichta D.R."/>
            <person name="Covington C.T."/>
            <person name="Poyet M."/>
            <person name="Crothers J."/>
            <person name="Moses P.L."/>
            <person name="Tolonen A.C."/>
            <person name="Vlamakis H."/>
            <person name="Alm E.J."/>
            <person name="Xavier R.J."/>
        </authorList>
    </citation>
    <scope>NUCLEOTIDE SEQUENCE [LARGE SCALE GENOMIC DNA]</scope>
    <source>
        <strain evidence="12">Bj_0095</strain>
        <strain evidence="16">bj_0095</strain>
    </source>
</reference>
<organism evidence="13 14">
    <name type="scientific">Bacteroides eggerthii</name>
    <dbReference type="NCBI Taxonomy" id="28111"/>
    <lineage>
        <taxon>Bacteria</taxon>
        <taxon>Pseudomonadati</taxon>
        <taxon>Bacteroidota</taxon>
        <taxon>Bacteroidia</taxon>
        <taxon>Bacteroidales</taxon>
        <taxon>Bacteroidaceae</taxon>
        <taxon>Bacteroides</taxon>
    </lineage>
</organism>
<dbReference type="InterPro" id="IPR052027">
    <property type="entry name" value="PspC"/>
</dbReference>
<keyword evidence="4 6" id="KW-1133">Transmembrane helix</keyword>
<dbReference type="STRING" id="483216.BACEGG_03658"/>
<dbReference type="Proteomes" id="UP000291917">
    <property type="component" value="Unassembled WGS sequence"/>
</dbReference>
<evidence type="ECO:0000256" key="4">
    <source>
        <dbReference type="ARBA" id="ARBA00022989"/>
    </source>
</evidence>
<dbReference type="Proteomes" id="UP000520291">
    <property type="component" value="Unassembled WGS sequence"/>
</dbReference>
<keyword evidence="17" id="KW-1185">Reference proteome</keyword>
<evidence type="ECO:0000313" key="9">
    <source>
        <dbReference type="EMBL" id="NME86714.1"/>
    </source>
</evidence>
<dbReference type="RefSeq" id="WP_004292261.1">
    <property type="nucleotide sequence ID" value="NZ_CABKNQ010000017.1"/>
</dbReference>
<dbReference type="OrthoDB" id="5772680at2"/>
<dbReference type="Proteomes" id="UP000335496">
    <property type="component" value="Unassembled WGS sequence"/>
</dbReference>
<name>A0A380ZB23_9BACE</name>
<evidence type="ECO:0000256" key="6">
    <source>
        <dbReference type="SAM" id="Phobius"/>
    </source>
</evidence>
<reference evidence="9 18" key="5">
    <citation type="submission" date="2020-04" db="EMBL/GenBank/DDBJ databases">
        <authorList>
            <person name="Hitch T.C.A."/>
            <person name="Wylensek D."/>
            <person name="Clavel T."/>
        </authorList>
    </citation>
    <scope>NUCLEOTIDE SEQUENCE [LARGE SCALE GENOMIC DNA]</scope>
    <source>
        <strain evidence="9 18">WCA3-601-WT-5E</strain>
    </source>
</reference>
<dbReference type="Proteomes" id="UP000283538">
    <property type="component" value="Unassembled WGS sequence"/>
</dbReference>
<evidence type="ECO:0000256" key="5">
    <source>
        <dbReference type="ARBA" id="ARBA00023136"/>
    </source>
</evidence>
<dbReference type="EMBL" id="VVZX01000021">
    <property type="protein sequence ID" value="KAA5272382.1"/>
    <property type="molecule type" value="Genomic_DNA"/>
</dbReference>
<dbReference type="Proteomes" id="UP000254424">
    <property type="component" value="Unassembled WGS sequence"/>
</dbReference>
<keyword evidence="2" id="KW-1003">Cell membrane</keyword>
<evidence type="ECO:0000313" key="14">
    <source>
        <dbReference type="Proteomes" id="UP000254424"/>
    </source>
</evidence>
<dbReference type="Pfam" id="PF04024">
    <property type="entry name" value="PspC"/>
    <property type="match status" value="1"/>
</dbReference>
<evidence type="ECO:0000256" key="2">
    <source>
        <dbReference type="ARBA" id="ARBA00022475"/>
    </source>
</evidence>
<dbReference type="EMBL" id="JABAGL010000015">
    <property type="protein sequence ID" value="NME86714.1"/>
    <property type="molecule type" value="Genomic_DNA"/>
</dbReference>
<keyword evidence="3 6" id="KW-0812">Transmembrane</keyword>
<reference evidence="11 15" key="2">
    <citation type="submission" date="2018-08" db="EMBL/GenBank/DDBJ databases">
        <title>A genome reference for cultivated species of the human gut microbiota.</title>
        <authorList>
            <person name="Zou Y."/>
            <person name="Xue W."/>
            <person name="Luo G."/>
        </authorList>
    </citation>
    <scope>NUCLEOTIDE SEQUENCE [LARGE SCALE GENOMIC DNA]</scope>
    <source>
        <strain evidence="11 15">AM26-26AC</strain>
    </source>
</reference>
<evidence type="ECO:0000313" key="16">
    <source>
        <dbReference type="Proteomes" id="UP000291917"/>
    </source>
</evidence>
<evidence type="ECO:0000313" key="15">
    <source>
        <dbReference type="Proteomes" id="UP000283538"/>
    </source>
</evidence>
<feature type="domain" description="Phage shock protein PspC N-terminal" evidence="7">
    <location>
        <begin position="6"/>
        <end position="64"/>
    </location>
</feature>
<dbReference type="KEGG" id="beg:INE88_01392"/>
<reference evidence="8 17" key="3">
    <citation type="journal article" date="2019" name="Nat. Med.">
        <title>A library of human gut bacterial isolates paired with longitudinal multiomics data enables mechanistic microbiome research.</title>
        <authorList>
            <person name="Poyet M."/>
            <person name="Groussin M."/>
            <person name="Gibbons S.M."/>
            <person name="Avila-Pacheco J."/>
            <person name="Jiang X."/>
            <person name="Kearney S.M."/>
            <person name="Perrotta A.R."/>
            <person name="Berdy B."/>
            <person name="Zhao S."/>
            <person name="Lieberman T.D."/>
            <person name="Swanson P.K."/>
            <person name="Smith M."/>
            <person name="Roesemann S."/>
            <person name="Alexander J.E."/>
            <person name="Rich S.A."/>
            <person name="Livny J."/>
            <person name="Vlamakis H."/>
            <person name="Clish C."/>
            <person name="Bullock K."/>
            <person name="Deik A."/>
            <person name="Scott J."/>
            <person name="Pierce K.A."/>
            <person name="Xavier R.J."/>
            <person name="Alm E.J."/>
        </authorList>
    </citation>
    <scope>NUCLEOTIDE SEQUENCE [LARGE SCALE GENOMIC DNA]</scope>
    <source>
        <strain evidence="8 17">BIOML-A1</strain>
    </source>
</reference>
<dbReference type="EMBL" id="CP072227">
    <property type="protein sequence ID" value="QUT44591.1"/>
    <property type="molecule type" value="Genomic_DNA"/>
</dbReference>
<protein>
    <submittedName>
        <fullName evidence="10 13">Phage shock protein C</fullName>
    </submittedName>
    <submittedName>
        <fullName evidence="8">PspC domain-containing protein</fullName>
    </submittedName>
</protein>
<dbReference type="EMBL" id="UFSX01000002">
    <property type="protein sequence ID" value="SUV43552.1"/>
    <property type="molecule type" value="Genomic_DNA"/>
</dbReference>
<evidence type="ECO:0000313" key="11">
    <source>
        <dbReference type="EMBL" id="RHF12943.1"/>
    </source>
</evidence>
<comment type="subcellular location">
    <subcellularLocation>
        <location evidence="1">Cell membrane</location>
        <topology evidence="1">Single-pass membrane protein</topology>
    </subcellularLocation>
</comment>
<gene>
    <name evidence="10" type="primary">pspC</name>
    <name evidence="11" type="ORF">DW701_01670</name>
    <name evidence="12" type="ORF">EAJ03_14055</name>
    <name evidence="8" type="ORF">F2Z23_14255</name>
    <name evidence="9" type="ORF">HF841_11900</name>
    <name evidence="10" type="ORF">INE88_01392</name>
    <name evidence="13" type="ORF">NCTC11155_02948</name>
</gene>
<dbReference type="PANTHER" id="PTHR33885">
    <property type="entry name" value="PHAGE SHOCK PROTEIN C"/>
    <property type="match status" value="1"/>
</dbReference>